<dbReference type="EMBL" id="QAOI01000017">
    <property type="protein sequence ID" value="PTQ76450.1"/>
    <property type="molecule type" value="Genomic_DNA"/>
</dbReference>
<dbReference type="Pfam" id="PF10734">
    <property type="entry name" value="DUF2523"/>
    <property type="match status" value="1"/>
</dbReference>
<reference evidence="2 7" key="3">
    <citation type="submission" date="2018-04" db="EMBL/GenBank/DDBJ databases">
        <title>Active sludge and wastewater microbial communities from Klosterneuburg, Austria.</title>
        <authorList>
            <person name="Wagner M."/>
        </authorList>
    </citation>
    <scope>NUCLEOTIDE SEQUENCE [LARGE SCALE GENOMIC DNA]</scope>
    <source>
        <strain evidence="2 7">Nm49</strain>
    </source>
</reference>
<protein>
    <submittedName>
        <fullName evidence="2">Uncharacterized protein DUF2523</fullName>
    </submittedName>
</protein>
<evidence type="ECO:0000256" key="1">
    <source>
        <dbReference type="SAM" id="Phobius"/>
    </source>
</evidence>
<dbReference type="EMBL" id="FODO01000015">
    <property type="protein sequence ID" value="SEO67468.1"/>
    <property type="molecule type" value="Genomic_DNA"/>
</dbReference>
<evidence type="ECO:0000313" key="3">
    <source>
        <dbReference type="EMBL" id="PTQ76450.1"/>
    </source>
</evidence>
<keyword evidence="1" id="KW-1133">Transmembrane helix</keyword>
<reference evidence="4" key="1">
    <citation type="submission" date="2016-10" db="EMBL/GenBank/DDBJ databases">
        <authorList>
            <person name="de Groot N.N."/>
        </authorList>
    </citation>
    <scope>NUCLEOTIDE SEQUENCE [LARGE SCALE GENOMIC DNA]</scope>
    <source>
        <strain evidence="4">Nm76</strain>
    </source>
</reference>
<evidence type="ECO:0000313" key="4">
    <source>
        <dbReference type="EMBL" id="SEO67468.1"/>
    </source>
</evidence>
<dbReference type="Proteomes" id="UP000244128">
    <property type="component" value="Unassembled WGS sequence"/>
</dbReference>
<name>A0A1H8RMQ3_9PROT</name>
<feature type="transmembrane region" description="Helical" evidence="1">
    <location>
        <begin position="31"/>
        <end position="52"/>
    </location>
</feature>
<keyword evidence="1" id="KW-0812">Transmembrane</keyword>
<sequence>MFNILIPLGAFLSAGVGYLAVRALMGLGIGLISYGAVGVVLAQLFTMAQGYYNNVPTFALQIIGLAGFGQAIGIIAGAITFRLTFLLLPKLGVIPK</sequence>
<dbReference type="Proteomes" id="UP000198814">
    <property type="component" value="Unassembled WGS sequence"/>
</dbReference>
<evidence type="ECO:0000313" key="5">
    <source>
        <dbReference type="EMBL" id="SEO99182.1"/>
    </source>
</evidence>
<feature type="transmembrane region" description="Helical" evidence="1">
    <location>
        <begin position="58"/>
        <end position="88"/>
    </location>
</feature>
<proteinExistence type="predicted"/>
<gene>
    <name evidence="2" type="ORF">C8R26_11731</name>
    <name evidence="3" type="ORF">C8R26_11743</name>
    <name evidence="4" type="ORF">SAMN05216333_1157</name>
    <name evidence="5" type="ORF">SAMN05216333_13125</name>
</gene>
<dbReference type="EMBL" id="QAOI01000017">
    <property type="protein sequence ID" value="PTQ76438.1"/>
    <property type="molecule type" value="Genomic_DNA"/>
</dbReference>
<dbReference type="OrthoDB" id="8550203at2"/>
<accession>A0A1H8RMQ3</accession>
<reference evidence="6" key="2">
    <citation type="submission" date="2016-10" db="EMBL/GenBank/DDBJ databases">
        <authorList>
            <person name="Varghese N."/>
            <person name="Submissions S."/>
        </authorList>
    </citation>
    <scope>NUCLEOTIDE SEQUENCE [LARGE SCALE GENOMIC DNA]</scope>
    <source>
        <strain evidence="6">Nm76</strain>
    </source>
</reference>
<evidence type="ECO:0000313" key="2">
    <source>
        <dbReference type="EMBL" id="PTQ76438.1"/>
    </source>
</evidence>
<keyword evidence="1" id="KW-0472">Membrane</keyword>
<feature type="transmembrane region" description="Helical" evidence="1">
    <location>
        <begin position="6"/>
        <end position="24"/>
    </location>
</feature>
<evidence type="ECO:0000313" key="6">
    <source>
        <dbReference type="Proteomes" id="UP000198814"/>
    </source>
</evidence>
<dbReference type="EMBL" id="FODO01000031">
    <property type="protein sequence ID" value="SEO99182.1"/>
    <property type="molecule type" value="Genomic_DNA"/>
</dbReference>
<dbReference type="RefSeq" id="WP_090319843.1">
    <property type="nucleotide sequence ID" value="NZ_FNOE01000016.1"/>
</dbReference>
<dbReference type="STRING" id="42354.SAMN05216333_1157"/>
<dbReference type="InterPro" id="IPR019670">
    <property type="entry name" value="DUF2523"/>
</dbReference>
<organism evidence="4 6">
    <name type="scientific">Nitrosomonas oligotropha</name>
    <dbReference type="NCBI Taxonomy" id="42354"/>
    <lineage>
        <taxon>Bacteria</taxon>
        <taxon>Pseudomonadati</taxon>
        <taxon>Pseudomonadota</taxon>
        <taxon>Betaproteobacteria</taxon>
        <taxon>Nitrosomonadales</taxon>
        <taxon>Nitrosomonadaceae</taxon>
        <taxon>Nitrosomonas</taxon>
    </lineage>
</organism>
<keyword evidence="6" id="KW-1185">Reference proteome</keyword>
<evidence type="ECO:0000313" key="7">
    <source>
        <dbReference type="Proteomes" id="UP000244128"/>
    </source>
</evidence>
<dbReference type="AlphaFoldDB" id="A0A1H8RMQ3"/>